<feature type="compositionally biased region" description="Basic residues" evidence="1">
    <location>
        <begin position="125"/>
        <end position="136"/>
    </location>
</feature>
<protein>
    <recommendedName>
        <fullName evidence="2">CRIB domain-containing protein</fullName>
    </recommendedName>
</protein>
<proteinExistence type="predicted"/>
<dbReference type="InterPro" id="IPR036936">
    <property type="entry name" value="CRIB_dom_sf"/>
</dbReference>
<evidence type="ECO:0000256" key="1">
    <source>
        <dbReference type="SAM" id="MobiDB-lite"/>
    </source>
</evidence>
<dbReference type="KEGG" id="dcr:108222574"/>
<dbReference type="FunFam" id="3.90.810.10:FF:000029">
    <property type="entry name" value="Elongation factor Ts, mitochondrial"/>
    <property type="match status" value="1"/>
</dbReference>
<evidence type="ECO:0000313" key="3">
    <source>
        <dbReference type="EMBL" id="WOH01789.1"/>
    </source>
</evidence>
<evidence type="ECO:0000259" key="2">
    <source>
        <dbReference type="PROSITE" id="PS50108"/>
    </source>
</evidence>
<dbReference type="EMBL" id="CP093347">
    <property type="protein sequence ID" value="WOH01789.1"/>
    <property type="molecule type" value="Genomic_DNA"/>
</dbReference>
<dbReference type="PANTHER" id="PTHR46325:SF20">
    <property type="entry name" value="CRIB DOMAIN-CONTAINING PROTEIN RIC10"/>
    <property type="match status" value="1"/>
</dbReference>
<dbReference type="PROSITE" id="PS50108">
    <property type="entry name" value="CRIB"/>
    <property type="match status" value="1"/>
</dbReference>
<keyword evidence="4" id="KW-1185">Reference proteome</keyword>
<dbReference type="CDD" id="cd00132">
    <property type="entry name" value="CRIB"/>
    <property type="match status" value="1"/>
</dbReference>
<sequence>MGTRMKGLLKGLRYISNIFEEEKEHEMQIGMPTDVKHVAHIGWDGPSSNESPSWMKEYKGGGVVQSAPLNASEPPRESPDVKWVSQDSSKRKSKKSAAKDLPELPKSSRRQFTDSSAVSPSPKRNPSKSRSSRRHHQQESEGSCRGSRRGKELSNDAPISPSSPTSRKLADGRTKSRRRKSKESSLHGTSKSKDKEYSSVSEGSS</sequence>
<organism evidence="3 4">
    <name type="scientific">Daucus carota subsp. sativus</name>
    <name type="common">Carrot</name>
    <dbReference type="NCBI Taxonomy" id="79200"/>
    <lineage>
        <taxon>Eukaryota</taxon>
        <taxon>Viridiplantae</taxon>
        <taxon>Streptophyta</taxon>
        <taxon>Embryophyta</taxon>
        <taxon>Tracheophyta</taxon>
        <taxon>Spermatophyta</taxon>
        <taxon>Magnoliopsida</taxon>
        <taxon>eudicotyledons</taxon>
        <taxon>Gunneridae</taxon>
        <taxon>Pentapetalae</taxon>
        <taxon>asterids</taxon>
        <taxon>campanulids</taxon>
        <taxon>Apiales</taxon>
        <taxon>Apiaceae</taxon>
        <taxon>Apioideae</taxon>
        <taxon>Scandiceae</taxon>
        <taxon>Daucinae</taxon>
        <taxon>Daucus</taxon>
        <taxon>Daucus sect. Daucus</taxon>
    </lineage>
</organism>
<dbReference type="InterPro" id="IPR000095">
    <property type="entry name" value="CRIB_dom"/>
</dbReference>
<name>A0AAF1B092_DAUCS</name>
<reference evidence="3" key="2">
    <citation type="submission" date="2022-03" db="EMBL/GenBank/DDBJ databases">
        <title>Draft title - Genomic analysis of global carrot germplasm unveils the trajectory of domestication and the origin of high carotenoid orange carrot.</title>
        <authorList>
            <person name="Iorizzo M."/>
            <person name="Ellison S."/>
            <person name="Senalik D."/>
            <person name="Macko-Podgorni A."/>
            <person name="Grzebelus D."/>
            <person name="Bostan H."/>
            <person name="Rolling W."/>
            <person name="Curaba J."/>
            <person name="Simon P."/>
        </authorList>
    </citation>
    <scope>NUCLEOTIDE SEQUENCE</scope>
    <source>
        <tissue evidence="3">Leaf</tissue>
    </source>
</reference>
<dbReference type="Pfam" id="PF00786">
    <property type="entry name" value="PBD"/>
    <property type="match status" value="1"/>
</dbReference>
<accession>A0AAF1B092</accession>
<feature type="domain" description="CRIB" evidence="2">
    <location>
        <begin position="29"/>
        <end position="42"/>
    </location>
</feature>
<dbReference type="SMART" id="SM00285">
    <property type="entry name" value="PBD"/>
    <property type="match status" value="1"/>
</dbReference>
<dbReference type="PANTHER" id="PTHR46325">
    <property type="entry name" value="CRIB DOMAIN-CONTAINING PROTEIN RIC8"/>
    <property type="match status" value="1"/>
</dbReference>
<feature type="region of interest" description="Disordered" evidence="1">
    <location>
        <begin position="40"/>
        <end position="205"/>
    </location>
</feature>
<evidence type="ECO:0000313" key="4">
    <source>
        <dbReference type="Proteomes" id="UP000077755"/>
    </source>
</evidence>
<gene>
    <name evidence="3" type="ORF">DCAR_0521174</name>
</gene>
<dbReference type="Proteomes" id="UP000077755">
    <property type="component" value="Chromosome 5"/>
</dbReference>
<dbReference type="AlphaFoldDB" id="A0AAF1B092"/>
<dbReference type="Gene3D" id="3.90.810.10">
    <property type="entry name" value="CRIB domain"/>
    <property type="match status" value="1"/>
</dbReference>
<reference evidence="3" key="1">
    <citation type="journal article" date="2016" name="Nat. Genet.">
        <title>A high-quality carrot genome assembly provides new insights into carotenoid accumulation and asterid genome evolution.</title>
        <authorList>
            <person name="Iorizzo M."/>
            <person name="Ellison S."/>
            <person name="Senalik D."/>
            <person name="Zeng P."/>
            <person name="Satapoomin P."/>
            <person name="Huang J."/>
            <person name="Bowman M."/>
            <person name="Iovene M."/>
            <person name="Sanseverino W."/>
            <person name="Cavagnaro P."/>
            <person name="Yildiz M."/>
            <person name="Macko-Podgorni A."/>
            <person name="Moranska E."/>
            <person name="Grzebelus E."/>
            <person name="Grzebelus D."/>
            <person name="Ashrafi H."/>
            <person name="Zheng Z."/>
            <person name="Cheng S."/>
            <person name="Spooner D."/>
            <person name="Van Deynze A."/>
            <person name="Simon P."/>
        </authorList>
    </citation>
    <scope>NUCLEOTIDE SEQUENCE</scope>
    <source>
        <tissue evidence="3">Leaf</tissue>
    </source>
</reference>